<dbReference type="Pfam" id="PF01351">
    <property type="entry name" value="RNase_HII"/>
    <property type="match status" value="1"/>
</dbReference>
<evidence type="ECO:0000256" key="12">
    <source>
        <dbReference type="ARBA" id="ARBA00022801"/>
    </source>
</evidence>
<dbReference type="InterPro" id="IPR012337">
    <property type="entry name" value="RNaseH-like_sf"/>
</dbReference>
<dbReference type="InterPro" id="IPR022898">
    <property type="entry name" value="RNase_HII"/>
</dbReference>
<dbReference type="EC" id="3.1.26.4" evidence="6 14"/>
<dbReference type="Gene3D" id="3.30.420.10">
    <property type="entry name" value="Ribonuclease H-like superfamily/Ribonuclease H"/>
    <property type="match status" value="1"/>
</dbReference>
<dbReference type="PROSITE" id="PS51975">
    <property type="entry name" value="RNASE_H_2"/>
    <property type="match status" value="1"/>
</dbReference>
<evidence type="ECO:0000313" key="17">
    <source>
        <dbReference type="EMBL" id="USF24169.1"/>
    </source>
</evidence>
<evidence type="ECO:0000256" key="3">
    <source>
        <dbReference type="ARBA" id="ARBA00004065"/>
    </source>
</evidence>
<gene>
    <name evidence="14 17" type="primary">rnhB</name>
    <name evidence="17" type="ORF">N508_001248</name>
</gene>
<dbReference type="Proteomes" id="UP000017429">
    <property type="component" value="Chromosome"/>
</dbReference>
<dbReference type="GO" id="GO:0032299">
    <property type="term" value="C:ribonuclease H2 complex"/>
    <property type="evidence" value="ECO:0007669"/>
    <property type="project" value="TreeGrafter"/>
</dbReference>
<keyword evidence="9 14" id="KW-0540">Nuclease</keyword>
<dbReference type="eggNOG" id="COG0164">
    <property type="taxonomic scope" value="Bacteria"/>
</dbReference>
<keyword evidence="12 14" id="KW-0378">Hydrolase</keyword>
<evidence type="ECO:0000256" key="4">
    <source>
        <dbReference type="ARBA" id="ARBA00004496"/>
    </source>
</evidence>
<dbReference type="GO" id="GO:0003723">
    <property type="term" value="F:RNA binding"/>
    <property type="evidence" value="ECO:0007669"/>
    <property type="project" value="UniProtKB-UniRule"/>
</dbReference>
<dbReference type="CDD" id="cd07182">
    <property type="entry name" value="RNase_HII_bacteria_HII_like"/>
    <property type="match status" value="1"/>
</dbReference>
<evidence type="ECO:0000256" key="1">
    <source>
        <dbReference type="ARBA" id="ARBA00000077"/>
    </source>
</evidence>
<reference evidence="17" key="2">
    <citation type="submission" date="2022-05" db="EMBL/GenBank/DDBJ databases">
        <authorList>
            <person name="Proctor A.L."/>
            <person name="Phillips G.J."/>
            <person name="Wannemuehler M.J."/>
        </authorList>
    </citation>
    <scope>NUCLEOTIDE SEQUENCE</scope>
    <source>
        <strain evidence="17">ASF457</strain>
    </source>
</reference>
<evidence type="ECO:0000256" key="15">
    <source>
        <dbReference type="PROSITE-ProRule" id="PRU01319"/>
    </source>
</evidence>
<comment type="function">
    <text evidence="3 14 16">Endonuclease that specifically degrades the RNA of RNA-DNA hybrids.</text>
</comment>
<keyword evidence="18" id="KW-1185">Reference proteome</keyword>
<feature type="binding site" evidence="14 15">
    <location>
        <position position="7"/>
    </location>
    <ligand>
        <name>a divalent metal cation</name>
        <dbReference type="ChEBI" id="CHEBI:60240"/>
    </ligand>
</feature>
<evidence type="ECO:0000256" key="10">
    <source>
        <dbReference type="ARBA" id="ARBA00022723"/>
    </source>
</evidence>
<evidence type="ECO:0000256" key="16">
    <source>
        <dbReference type="RuleBase" id="RU003515"/>
    </source>
</evidence>
<evidence type="ECO:0000256" key="5">
    <source>
        <dbReference type="ARBA" id="ARBA00007383"/>
    </source>
</evidence>
<dbReference type="GO" id="GO:0004523">
    <property type="term" value="F:RNA-DNA hybrid ribonuclease activity"/>
    <property type="evidence" value="ECO:0007669"/>
    <property type="project" value="UniProtKB-UniRule"/>
</dbReference>
<comment type="catalytic activity">
    <reaction evidence="1 14 15 16">
        <text>Endonucleolytic cleavage to 5'-phosphomonoester.</text>
        <dbReference type="EC" id="3.1.26.4"/>
    </reaction>
</comment>
<dbReference type="AlphaFoldDB" id="V2Q0J9"/>
<evidence type="ECO:0000256" key="8">
    <source>
        <dbReference type="ARBA" id="ARBA00022490"/>
    </source>
</evidence>
<keyword evidence="10 14" id="KW-0479">Metal-binding</keyword>
<dbReference type="KEGG" id="msch:N508_001248"/>
<proteinExistence type="inferred from homology"/>
<keyword evidence="13 14" id="KW-0464">Manganese</keyword>
<evidence type="ECO:0000256" key="14">
    <source>
        <dbReference type="HAMAP-Rule" id="MF_00052"/>
    </source>
</evidence>
<dbReference type="PANTHER" id="PTHR10954:SF18">
    <property type="entry name" value="RIBONUCLEASE HII"/>
    <property type="match status" value="1"/>
</dbReference>
<feature type="binding site" evidence="14 15">
    <location>
        <position position="8"/>
    </location>
    <ligand>
        <name>a divalent metal cation</name>
        <dbReference type="ChEBI" id="CHEBI:60240"/>
    </ligand>
</feature>
<organism evidence="17 18">
    <name type="scientific">Mucispirillum schaedleri ASF457</name>
    <dbReference type="NCBI Taxonomy" id="1379858"/>
    <lineage>
        <taxon>Bacteria</taxon>
        <taxon>Pseudomonadati</taxon>
        <taxon>Deferribacterota</taxon>
        <taxon>Deferribacteres</taxon>
        <taxon>Deferribacterales</taxon>
        <taxon>Mucispirillaceae</taxon>
        <taxon>Mucispirillum</taxon>
    </lineage>
</organism>
<dbReference type="RefSeq" id="WP_023275538.1">
    <property type="nucleotide sequence ID" value="NZ_CP097562.1"/>
</dbReference>
<dbReference type="InterPro" id="IPR024567">
    <property type="entry name" value="RNase_HII/HIII_dom"/>
</dbReference>
<comment type="subcellular location">
    <subcellularLocation>
        <location evidence="4 14">Cytoplasm</location>
    </subcellularLocation>
</comment>
<name>V2Q0J9_9BACT</name>
<protein>
    <recommendedName>
        <fullName evidence="7 14">Ribonuclease HII</fullName>
        <shortName evidence="14">RNase HII</shortName>
        <ecNumber evidence="6 14">3.1.26.4</ecNumber>
    </recommendedName>
</protein>
<evidence type="ECO:0000256" key="6">
    <source>
        <dbReference type="ARBA" id="ARBA00012180"/>
    </source>
</evidence>
<dbReference type="OrthoDB" id="9803420at2"/>
<dbReference type="SUPFAM" id="SSF53098">
    <property type="entry name" value="Ribonuclease H-like"/>
    <property type="match status" value="1"/>
</dbReference>
<evidence type="ECO:0000313" key="18">
    <source>
        <dbReference type="Proteomes" id="UP000017429"/>
    </source>
</evidence>
<keyword evidence="8 14" id="KW-0963">Cytoplasm</keyword>
<feature type="binding site" evidence="14 15">
    <location>
        <position position="99"/>
    </location>
    <ligand>
        <name>a divalent metal cation</name>
        <dbReference type="ChEBI" id="CHEBI:60240"/>
    </ligand>
</feature>
<dbReference type="GO" id="GO:0005737">
    <property type="term" value="C:cytoplasm"/>
    <property type="evidence" value="ECO:0007669"/>
    <property type="project" value="UniProtKB-SubCell"/>
</dbReference>
<reference evidence="17" key="3">
    <citation type="submission" date="2022-06" db="EMBL/GenBank/DDBJ databases">
        <title>Resources to Facilitate Use of the Altered Schaedler Flora (ASF) Mouse Model to Study Microbiome Function.</title>
        <authorList>
            <person name="Proctor A."/>
            <person name="Parvinroo S."/>
            <person name="Richie T."/>
            <person name="Jia X."/>
            <person name="Lee S.T.M."/>
            <person name="Karp P.D."/>
            <person name="Paley S."/>
            <person name="Kostic A.D."/>
            <person name="Pierre J.F."/>
            <person name="Wannemuehler M.J."/>
            <person name="Phillips G.J."/>
        </authorList>
    </citation>
    <scope>NUCLEOTIDE SEQUENCE</scope>
    <source>
        <strain evidence="17">ASF457</strain>
    </source>
</reference>
<dbReference type="GO" id="GO:0043137">
    <property type="term" value="P:DNA replication, removal of RNA primer"/>
    <property type="evidence" value="ECO:0007669"/>
    <property type="project" value="TreeGrafter"/>
</dbReference>
<evidence type="ECO:0000256" key="2">
    <source>
        <dbReference type="ARBA" id="ARBA00001946"/>
    </source>
</evidence>
<evidence type="ECO:0000256" key="11">
    <source>
        <dbReference type="ARBA" id="ARBA00022759"/>
    </source>
</evidence>
<comment type="cofactor">
    <cofactor evidence="2">
        <name>Mg(2+)</name>
        <dbReference type="ChEBI" id="CHEBI:18420"/>
    </cofactor>
</comment>
<dbReference type="HAMAP" id="MF_00052_B">
    <property type="entry name" value="RNase_HII_B"/>
    <property type="match status" value="1"/>
</dbReference>
<evidence type="ECO:0000256" key="9">
    <source>
        <dbReference type="ARBA" id="ARBA00022722"/>
    </source>
</evidence>
<dbReference type="InterPro" id="IPR001352">
    <property type="entry name" value="RNase_HII/HIII"/>
</dbReference>
<accession>V2Q0J9</accession>
<dbReference type="PANTHER" id="PTHR10954">
    <property type="entry name" value="RIBONUCLEASE H2 SUBUNIT A"/>
    <property type="match status" value="1"/>
</dbReference>
<keyword evidence="11 14" id="KW-0255">Endonuclease</keyword>
<dbReference type="GO" id="GO:0006298">
    <property type="term" value="P:mismatch repair"/>
    <property type="evidence" value="ECO:0007669"/>
    <property type="project" value="TreeGrafter"/>
</dbReference>
<dbReference type="GO" id="GO:0030145">
    <property type="term" value="F:manganese ion binding"/>
    <property type="evidence" value="ECO:0007669"/>
    <property type="project" value="UniProtKB-UniRule"/>
</dbReference>
<dbReference type="EMBL" id="CP097562">
    <property type="protein sequence ID" value="USF24169.1"/>
    <property type="molecule type" value="Genomic_DNA"/>
</dbReference>
<dbReference type="InterPro" id="IPR036397">
    <property type="entry name" value="RNaseH_sf"/>
</dbReference>
<evidence type="ECO:0000256" key="7">
    <source>
        <dbReference type="ARBA" id="ARBA00019179"/>
    </source>
</evidence>
<reference evidence="17" key="1">
    <citation type="journal article" date="2014" name="Genome Announc.">
        <title>Draft genome sequences of the altered schaedler flora, a defined bacterial community from gnotobiotic mice.</title>
        <authorList>
            <person name="Wannemuehler M.J."/>
            <person name="Overstreet A.M."/>
            <person name="Ward D.V."/>
            <person name="Phillips G.J."/>
        </authorList>
    </citation>
    <scope>NUCLEOTIDE SEQUENCE</scope>
    <source>
        <strain evidence="17">ASF457</strain>
    </source>
</reference>
<sequence>MLIAGIDEVGRGCLAGPVVTCAAVFESGFYDIRIKDSKKLSKKKREELYPFILEHAVSYGIGIVCPIIIDKINILNAVKQAMHLSLSRLTCDYDKLIIDAVALNHIDKEYIHPNKADDTYIQVSAASIIAKVYRDNLMAELAKVYKGYLWEKNAGYGTKEHIKALKELGITPVHRKSFIKNLYQG</sequence>
<dbReference type="NCBIfam" id="NF000595">
    <property type="entry name" value="PRK00015.1-3"/>
    <property type="match status" value="1"/>
</dbReference>
<comment type="cofactor">
    <cofactor evidence="14 15">
        <name>Mn(2+)</name>
        <dbReference type="ChEBI" id="CHEBI:29035"/>
    </cofactor>
    <cofactor evidence="14 15">
        <name>Mg(2+)</name>
        <dbReference type="ChEBI" id="CHEBI:18420"/>
    </cofactor>
    <text evidence="14 15">Manganese or magnesium. Binds 1 divalent metal ion per monomer in the absence of substrate. May bind a second metal ion after substrate binding.</text>
</comment>
<comment type="similarity">
    <text evidence="5 14 16">Belongs to the RNase HII family.</text>
</comment>
<evidence type="ECO:0000256" key="13">
    <source>
        <dbReference type="ARBA" id="ARBA00023211"/>
    </source>
</evidence>